<evidence type="ECO:0000256" key="1">
    <source>
        <dbReference type="ARBA" id="ARBA00004370"/>
    </source>
</evidence>
<dbReference type="InterPro" id="IPR019734">
    <property type="entry name" value="TPR_rpt"/>
</dbReference>
<dbReference type="PANTHER" id="PTHR44858">
    <property type="entry name" value="TETRATRICOPEPTIDE REPEAT PROTEIN 6"/>
    <property type="match status" value="1"/>
</dbReference>
<dbReference type="GO" id="GO:0046813">
    <property type="term" value="P:receptor-mediated virion attachment to host cell"/>
    <property type="evidence" value="ECO:0007669"/>
    <property type="project" value="TreeGrafter"/>
</dbReference>
<evidence type="ECO:0000256" key="2">
    <source>
        <dbReference type="ARBA" id="ARBA00022692"/>
    </source>
</evidence>
<protein>
    <submittedName>
        <fullName evidence="9">Interferon-induced transmembrane protein/TPR repeat</fullName>
    </submittedName>
</protein>
<keyword evidence="3" id="KW-0677">Repeat</keyword>
<dbReference type="GO" id="GO:0009279">
    <property type="term" value="C:cell outer membrane"/>
    <property type="evidence" value="ECO:0007669"/>
    <property type="project" value="TreeGrafter"/>
</dbReference>
<dbReference type="EMBL" id="LJZR01000002">
    <property type="protein sequence ID" value="KPQ37276.1"/>
    <property type="molecule type" value="Genomic_DNA"/>
</dbReference>
<gene>
    <name evidence="9" type="ORF">HLUCCA11_02250</name>
</gene>
<keyword evidence="4" id="KW-0802">TPR repeat</keyword>
<dbReference type="SUPFAM" id="SSF48452">
    <property type="entry name" value="TPR-like"/>
    <property type="match status" value="2"/>
</dbReference>
<dbReference type="Gene3D" id="1.25.40.10">
    <property type="entry name" value="Tetratricopeptide repeat domain"/>
    <property type="match status" value="2"/>
</dbReference>
<evidence type="ECO:0000256" key="8">
    <source>
        <dbReference type="SAM" id="Phobius"/>
    </source>
</evidence>
<feature type="region of interest" description="Disordered" evidence="7">
    <location>
        <begin position="414"/>
        <end position="433"/>
    </location>
</feature>
<dbReference type="InterPro" id="IPR011990">
    <property type="entry name" value="TPR-like_helical_dom_sf"/>
</dbReference>
<organism evidence="9 10">
    <name type="scientific">Phormidesmis priestleyi Ana</name>
    <dbReference type="NCBI Taxonomy" id="1666911"/>
    <lineage>
        <taxon>Bacteria</taxon>
        <taxon>Bacillati</taxon>
        <taxon>Cyanobacteriota</taxon>
        <taxon>Cyanophyceae</taxon>
        <taxon>Leptolyngbyales</taxon>
        <taxon>Leptolyngbyaceae</taxon>
        <taxon>Phormidesmis</taxon>
    </lineage>
</organism>
<sequence length="433" mass="48152">MTRSLSSWYQQQQAKLAYRRGLSYARKTAHQQAIAAFSEALEKGHPQPNKPLLMRGLSWVTIKNVENAIADFDAIIAAAPAANNQAVNDQAVNHQAVNHQAVNNQVTETLALKADFRVAQAHHHRGMLRQQSGNEAGAFADWSAAIAYWPHYPEPHYQRALVHLGQGHYSQALIDLDEALTGNPTMSAVYMQRGNLRYQLGDIPGAVADWELAACNDFTLEAAKQKLATVQQNAYDDKLSAHLKEPLAAKGLTAEVHHNGSRLDIHIYRQLGTGVNYYTLPNLIREHLVPLHLAEVKTFQLIGHLDEVNRPEWNQSYDLYKGQPCPPSNWQTAFSTLVVFPPFGIPAFIQAAKVKRFYQRGQYIEALSASKSIKGLCVAGSITLGFFTLLPLGYAAYDSMQETPTFRFAEQQLGEGPHRPYGQIGRKGDSDLF</sequence>
<accession>A0A0P8C6A0</accession>
<dbReference type="PANTHER" id="PTHR44858:SF1">
    <property type="entry name" value="UDP-N-ACETYLGLUCOSAMINE--PEPTIDE N-ACETYLGLUCOSAMINYLTRANSFERASE SPINDLY-RELATED"/>
    <property type="match status" value="1"/>
</dbReference>
<comment type="caution">
    <text evidence="9">The sequence shown here is derived from an EMBL/GenBank/DDBJ whole genome shotgun (WGS) entry which is preliminary data.</text>
</comment>
<dbReference type="AlphaFoldDB" id="A0A0P8C6A0"/>
<dbReference type="STRING" id="1666911.HLUCCA11_02250"/>
<name>A0A0P8C6A0_9CYAN</name>
<evidence type="ECO:0000256" key="6">
    <source>
        <dbReference type="ARBA" id="ARBA00023136"/>
    </source>
</evidence>
<feature type="transmembrane region" description="Helical" evidence="8">
    <location>
        <begin position="333"/>
        <end position="352"/>
    </location>
</feature>
<proteinExistence type="predicted"/>
<evidence type="ECO:0000256" key="4">
    <source>
        <dbReference type="ARBA" id="ARBA00022803"/>
    </source>
</evidence>
<evidence type="ECO:0000313" key="10">
    <source>
        <dbReference type="Proteomes" id="UP000050465"/>
    </source>
</evidence>
<dbReference type="SMART" id="SM00028">
    <property type="entry name" value="TPR"/>
    <property type="match status" value="5"/>
</dbReference>
<dbReference type="Pfam" id="PF04505">
    <property type="entry name" value="CD225"/>
    <property type="match status" value="1"/>
</dbReference>
<feature type="transmembrane region" description="Helical" evidence="8">
    <location>
        <begin position="373"/>
        <end position="397"/>
    </location>
</feature>
<dbReference type="InterPro" id="IPR050498">
    <property type="entry name" value="Ycf3"/>
</dbReference>
<keyword evidence="5 8" id="KW-1133">Transmembrane helix</keyword>
<evidence type="ECO:0000313" key="9">
    <source>
        <dbReference type="EMBL" id="KPQ37276.1"/>
    </source>
</evidence>
<dbReference type="Proteomes" id="UP000050465">
    <property type="component" value="Unassembled WGS sequence"/>
</dbReference>
<keyword evidence="6 8" id="KW-0472">Membrane</keyword>
<evidence type="ECO:0000256" key="7">
    <source>
        <dbReference type="SAM" id="MobiDB-lite"/>
    </source>
</evidence>
<keyword evidence="2 8" id="KW-0812">Transmembrane</keyword>
<dbReference type="Pfam" id="PF13432">
    <property type="entry name" value="TPR_16"/>
    <property type="match status" value="2"/>
</dbReference>
<dbReference type="InterPro" id="IPR007593">
    <property type="entry name" value="CD225/Dispanin_fam"/>
</dbReference>
<reference evidence="9 10" key="1">
    <citation type="submission" date="2015-09" db="EMBL/GenBank/DDBJ databases">
        <title>Identification and resolution of microdiversity through metagenomic sequencing of parallel consortia.</title>
        <authorList>
            <person name="Nelson W.C."/>
            <person name="Romine M.F."/>
            <person name="Lindemann S.R."/>
        </authorList>
    </citation>
    <scope>NUCLEOTIDE SEQUENCE [LARGE SCALE GENOMIC DNA]</scope>
    <source>
        <strain evidence="9">Ana</strain>
    </source>
</reference>
<evidence type="ECO:0000256" key="3">
    <source>
        <dbReference type="ARBA" id="ARBA00022737"/>
    </source>
</evidence>
<evidence type="ECO:0000256" key="5">
    <source>
        <dbReference type="ARBA" id="ARBA00022989"/>
    </source>
</evidence>
<comment type="subcellular location">
    <subcellularLocation>
        <location evidence="1">Membrane</location>
    </subcellularLocation>
</comment>